<dbReference type="AlphaFoldDB" id="A0A069JAN0"/>
<protein>
    <submittedName>
        <fullName evidence="2">Uncharacterized protein</fullName>
    </submittedName>
</protein>
<proteinExistence type="predicted"/>
<accession>A0A069JAN0</accession>
<name>A0A069JAN0_RHOSG</name>
<dbReference type="RefSeq" id="WP_042925544.1">
    <property type="nucleotide sequence ID" value="NZ_JAKEDO010000022.1"/>
</dbReference>
<evidence type="ECO:0000313" key="2">
    <source>
        <dbReference type="EMBL" id="PCK24307.1"/>
    </source>
</evidence>
<feature type="region of interest" description="Disordered" evidence="1">
    <location>
        <begin position="1"/>
        <end position="24"/>
    </location>
</feature>
<feature type="compositionally biased region" description="Basic and acidic residues" evidence="1">
    <location>
        <begin position="91"/>
        <end position="103"/>
    </location>
</feature>
<comment type="caution">
    <text evidence="2">The sequence shown here is derived from an EMBL/GenBank/DDBJ whole genome shotgun (WGS) entry which is preliminary data.</text>
</comment>
<dbReference type="EMBL" id="NOVD01000032">
    <property type="protein sequence ID" value="PCK24307.1"/>
    <property type="molecule type" value="Genomic_DNA"/>
</dbReference>
<accession>A0A2A5J4Z8</accession>
<gene>
    <name evidence="2" type="ORF">CHR55_26320</name>
</gene>
<feature type="compositionally biased region" description="Basic and acidic residues" evidence="1">
    <location>
        <begin position="1"/>
        <end position="11"/>
    </location>
</feature>
<reference evidence="2 3" key="1">
    <citation type="submission" date="2017-07" db="EMBL/GenBank/DDBJ databases">
        <title>Draft sequence of Rhodococcus enclensis 23b-28.</title>
        <authorList>
            <person name="Besaury L."/>
            <person name="Sancelme M."/>
            <person name="Amato P."/>
            <person name="Lallement A."/>
            <person name="Delort A.-M."/>
        </authorList>
    </citation>
    <scope>NUCLEOTIDE SEQUENCE [LARGE SCALE GENOMIC DNA]</scope>
    <source>
        <strain evidence="2 3">23b-28</strain>
    </source>
</reference>
<organism evidence="2 3">
    <name type="scientific">Rhodococcus qingshengii</name>
    <dbReference type="NCBI Taxonomy" id="334542"/>
    <lineage>
        <taxon>Bacteria</taxon>
        <taxon>Bacillati</taxon>
        <taxon>Actinomycetota</taxon>
        <taxon>Actinomycetes</taxon>
        <taxon>Mycobacteriales</taxon>
        <taxon>Nocardiaceae</taxon>
        <taxon>Rhodococcus</taxon>
        <taxon>Rhodococcus erythropolis group</taxon>
    </lineage>
</organism>
<dbReference type="Proteomes" id="UP000230886">
    <property type="component" value="Unassembled WGS sequence"/>
</dbReference>
<feature type="region of interest" description="Disordered" evidence="1">
    <location>
        <begin position="66"/>
        <end position="103"/>
    </location>
</feature>
<sequence length="155" mass="17536">MDRSTTDRGDESLAAEAGKGANWKRKRESFSCTKEIWDHAKTAWSVVRSDYPAWTEWLEAALREKAASVQTQLTPGDDSPLPRAPSRLPTGRREPALEPVDRERRSFTCAPAVWSDARAAWWAQSPDYPSWSDWVEEAIVEKTKKSDKSTTTTTH</sequence>
<evidence type="ECO:0000256" key="1">
    <source>
        <dbReference type="SAM" id="MobiDB-lite"/>
    </source>
</evidence>
<evidence type="ECO:0000313" key="3">
    <source>
        <dbReference type="Proteomes" id="UP000230886"/>
    </source>
</evidence>